<feature type="compositionally biased region" description="Low complexity" evidence="6">
    <location>
        <begin position="88"/>
        <end position="109"/>
    </location>
</feature>
<evidence type="ECO:0000256" key="2">
    <source>
        <dbReference type="ARBA" id="ARBA00023155"/>
    </source>
</evidence>
<dbReference type="PANTHER" id="PTHR24324">
    <property type="entry name" value="HOMEOBOX PROTEIN HHEX"/>
    <property type="match status" value="1"/>
</dbReference>
<keyword evidence="9" id="KW-1185">Reference proteome</keyword>
<dbReference type="GO" id="GO:0000981">
    <property type="term" value="F:DNA-binding transcription factor activity, RNA polymerase II-specific"/>
    <property type="evidence" value="ECO:0007669"/>
    <property type="project" value="InterPro"/>
</dbReference>
<dbReference type="AlphaFoldDB" id="A0A9P6HEJ3"/>
<dbReference type="SMART" id="SM00389">
    <property type="entry name" value="HOX"/>
    <property type="match status" value="1"/>
</dbReference>
<keyword evidence="3 4" id="KW-0539">Nucleus</keyword>
<evidence type="ECO:0000259" key="7">
    <source>
        <dbReference type="PROSITE" id="PS50071"/>
    </source>
</evidence>
<comment type="subcellular location">
    <subcellularLocation>
        <location evidence="4 5">Nucleus</location>
    </subcellularLocation>
</comment>
<evidence type="ECO:0000256" key="3">
    <source>
        <dbReference type="ARBA" id="ARBA00023242"/>
    </source>
</evidence>
<dbReference type="OrthoDB" id="6159439at2759"/>
<accession>A0A9P6HEJ3</accession>
<dbReference type="GO" id="GO:0000978">
    <property type="term" value="F:RNA polymerase II cis-regulatory region sequence-specific DNA binding"/>
    <property type="evidence" value="ECO:0007669"/>
    <property type="project" value="TreeGrafter"/>
</dbReference>
<dbReference type="Gene3D" id="1.10.10.60">
    <property type="entry name" value="Homeodomain-like"/>
    <property type="match status" value="1"/>
</dbReference>
<feature type="compositionally biased region" description="Basic and acidic residues" evidence="6">
    <location>
        <begin position="139"/>
        <end position="149"/>
    </location>
</feature>
<evidence type="ECO:0000256" key="4">
    <source>
        <dbReference type="PROSITE-ProRule" id="PRU00108"/>
    </source>
</evidence>
<proteinExistence type="predicted"/>
<feature type="compositionally biased region" description="Acidic residues" evidence="6">
    <location>
        <begin position="247"/>
        <end position="257"/>
    </location>
</feature>
<sequence>MNPTLSRTSSVASVTSDDANIPLVPGNEVKRTRKRFTQAQIVKLEQLFHETSHPTREQRENLANECDLELRSVTVWFQNKRQTERKSALASTSTTSGLPLSSSQPSSSLMRPKIGSSSTSSNRFSHSRLRTQSLTGRPSLDDVASRSEYRAQPSTPPRKPVPSSNPGYALWENMPSSPVEPPSNSPEATRVFVEFGRKGKLKRTKTLEWACAAARLSDRKGHHGHHKREEQERDDLDHFNLGLVNDDGGDTEPDEDHEAITPFHSFRRERVNSTPSDMSEDRQETPRKGSGEESKGNHDEETMNAALVLCGLRQ</sequence>
<dbReference type="CDD" id="cd00086">
    <property type="entry name" value="homeodomain"/>
    <property type="match status" value="1"/>
</dbReference>
<evidence type="ECO:0000256" key="6">
    <source>
        <dbReference type="SAM" id="MobiDB-lite"/>
    </source>
</evidence>
<feature type="compositionally biased region" description="Basic and acidic residues" evidence="6">
    <location>
        <begin position="279"/>
        <end position="301"/>
    </location>
</feature>
<comment type="caution">
    <text evidence="8">The sequence shown here is derived from an EMBL/GenBank/DDBJ whole genome shotgun (WGS) entry which is preliminary data.</text>
</comment>
<feature type="domain" description="Homeobox" evidence="7">
    <location>
        <begin position="27"/>
        <end position="87"/>
    </location>
</feature>
<dbReference type="InterPro" id="IPR001356">
    <property type="entry name" value="HD"/>
</dbReference>
<keyword evidence="2 4" id="KW-0371">Homeobox</keyword>
<dbReference type="Pfam" id="PF00046">
    <property type="entry name" value="Homeodomain"/>
    <property type="match status" value="1"/>
</dbReference>
<evidence type="ECO:0000256" key="1">
    <source>
        <dbReference type="ARBA" id="ARBA00023125"/>
    </source>
</evidence>
<dbReference type="PANTHER" id="PTHR24324:SF9">
    <property type="entry name" value="HOMEOBOX DOMAIN-CONTAINING PROTEIN"/>
    <property type="match status" value="1"/>
</dbReference>
<feature type="compositionally biased region" description="Basic and acidic residues" evidence="6">
    <location>
        <begin position="227"/>
        <end position="238"/>
    </location>
</feature>
<dbReference type="InterPro" id="IPR009057">
    <property type="entry name" value="Homeodomain-like_sf"/>
</dbReference>
<evidence type="ECO:0000256" key="5">
    <source>
        <dbReference type="RuleBase" id="RU000682"/>
    </source>
</evidence>
<organism evidence="8 9">
    <name type="scientific">Thelephora terrestris</name>
    <dbReference type="NCBI Taxonomy" id="56493"/>
    <lineage>
        <taxon>Eukaryota</taxon>
        <taxon>Fungi</taxon>
        <taxon>Dikarya</taxon>
        <taxon>Basidiomycota</taxon>
        <taxon>Agaricomycotina</taxon>
        <taxon>Agaricomycetes</taxon>
        <taxon>Thelephorales</taxon>
        <taxon>Thelephoraceae</taxon>
        <taxon>Thelephora</taxon>
    </lineage>
</organism>
<dbReference type="SUPFAM" id="SSF46689">
    <property type="entry name" value="Homeodomain-like"/>
    <property type="match status" value="1"/>
</dbReference>
<gene>
    <name evidence="8" type="ORF">BJ322DRAFT_1063483</name>
</gene>
<dbReference type="PROSITE" id="PS00027">
    <property type="entry name" value="HOMEOBOX_1"/>
    <property type="match status" value="1"/>
</dbReference>
<feature type="DNA-binding region" description="Homeobox" evidence="4">
    <location>
        <begin position="29"/>
        <end position="88"/>
    </location>
</feature>
<name>A0A9P6HEJ3_9AGAM</name>
<feature type="region of interest" description="Disordered" evidence="6">
    <location>
        <begin position="1"/>
        <end position="24"/>
    </location>
</feature>
<dbReference type="PROSITE" id="PS50071">
    <property type="entry name" value="HOMEOBOX_2"/>
    <property type="match status" value="1"/>
</dbReference>
<evidence type="ECO:0000313" key="8">
    <source>
        <dbReference type="EMBL" id="KAF9785495.1"/>
    </source>
</evidence>
<reference evidence="8" key="2">
    <citation type="submission" date="2020-11" db="EMBL/GenBank/DDBJ databases">
        <authorList>
            <consortium name="DOE Joint Genome Institute"/>
            <person name="Kuo A."/>
            <person name="Miyauchi S."/>
            <person name="Kiss E."/>
            <person name="Drula E."/>
            <person name="Kohler A."/>
            <person name="Sanchez-Garcia M."/>
            <person name="Andreopoulos B."/>
            <person name="Barry K.W."/>
            <person name="Bonito G."/>
            <person name="Buee M."/>
            <person name="Carver A."/>
            <person name="Chen C."/>
            <person name="Cichocki N."/>
            <person name="Clum A."/>
            <person name="Culley D."/>
            <person name="Crous P.W."/>
            <person name="Fauchery L."/>
            <person name="Girlanda M."/>
            <person name="Hayes R."/>
            <person name="Keri Z."/>
            <person name="Labutti K."/>
            <person name="Lipzen A."/>
            <person name="Lombard V."/>
            <person name="Magnuson J."/>
            <person name="Maillard F."/>
            <person name="Morin E."/>
            <person name="Murat C."/>
            <person name="Nolan M."/>
            <person name="Ohm R."/>
            <person name="Pangilinan J."/>
            <person name="Pereira M."/>
            <person name="Perotto S."/>
            <person name="Peter M."/>
            <person name="Riley R."/>
            <person name="Sitrit Y."/>
            <person name="Stielow B."/>
            <person name="Szollosi G."/>
            <person name="Zifcakova L."/>
            <person name="Stursova M."/>
            <person name="Spatafora J.W."/>
            <person name="Tedersoo L."/>
            <person name="Vaario L.-M."/>
            <person name="Yamada A."/>
            <person name="Yan M."/>
            <person name="Wang P."/>
            <person name="Xu J."/>
            <person name="Bruns T."/>
            <person name="Baldrian P."/>
            <person name="Vilgalys R."/>
            <person name="Henrissat B."/>
            <person name="Grigoriev I.V."/>
            <person name="Hibbett D."/>
            <person name="Nagy L.G."/>
            <person name="Martin F.M."/>
        </authorList>
    </citation>
    <scope>NUCLEOTIDE SEQUENCE</scope>
    <source>
        <strain evidence="8">UH-Tt-Lm1</strain>
    </source>
</reference>
<dbReference type="GO" id="GO:0030154">
    <property type="term" value="P:cell differentiation"/>
    <property type="evidence" value="ECO:0007669"/>
    <property type="project" value="TreeGrafter"/>
</dbReference>
<evidence type="ECO:0000313" key="9">
    <source>
        <dbReference type="Proteomes" id="UP000736335"/>
    </source>
</evidence>
<protein>
    <submittedName>
        <fullName evidence="8">Homeobox-domain-containing protein</fullName>
    </submittedName>
</protein>
<reference evidence="8" key="1">
    <citation type="journal article" date="2020" name="Nat. Commun.">
        <title>Large-scale genome sequencing of mycorrhizal fungi provides insights into the early evolution of symbiotic traits.</title>
        <authorList>
            <person name="Miyauchi S."/>
            <person name="Kiss E."/>
            <person name="Kuo A."/>
            <person name="Drula E."/>
            <person name="Kohler A."/>
            <person name="Sanchez-Garcia M."/>
            <person name="Morin E."/>
            <person name="Andreopoulos B."/>
            <person name="Barry K.W."/>
            <person name="Bonito G."/>
            <person name="Buee M."/>
            <person name="Carver A."/>
            <person name="Chen C."/>
            <person name="Cichocki N."/>
            <person name="Clum A."/>
            <person name="Culley D."/>
            <person name="Crous P.W."/>
            <person name="Fauchery L."/>
            <person name="Girlanda M."/>
            <person name="Hayes R.D."/>
            <person name="Keri Z."/>
            <person name="LaButti K."/>
            <person name="Lipzen A."/>
            <person name="Lombard V."/>
            <person name="Magnuson J."/>
            <person name="Maillard F."/>
            <person name="Murat C."/>
            <person name="Nolan M."/>
            <person name="Ohm R.A."/>
            <person name="Pangilinan J."/>
            <person name="Pereira M.F."/>
            <person name="Perotto S."/>
            <person name="Peter M."/>
            <person name="Pfister S."/>
            <person name="Riley R."/>
            <person name="Sitrit Y."/>
            <person name="Stielow J.B."/>
            <person name="Szollosi G."/>
            <person name="Zifcakova L."/>
            <person name="Stursova M."/>
            <person name="Spatafora J.W."/>
            <person name="Tedersoo L."/>
            <person name="Vaario L.M."/>
            <person name="Yamada A."/>
            <person name="Yan M."/>
            <person name="Wang P."/>
            <person name="Xu J."/>
            <person name="Bruns T."/>
            <person name="Baldrian P."/>
            <person name="Vilgalys R."/>
            <person name="Dunand C."/>
            <person name="Henrissat B."/>
            <person name="Grigoriev I.V."/>
            <person name="Hibbett D."/>
            <person name="Nagy L.G."/>
            <person name="Martin F.M."/>
        </authorList>
    </citation>
    <scope>NUCLEOTIDE SEQUENCE</scope>
    <source>
        <strain evidence="8">UH-Tt-Lm1</strain>
    </source>
</reference>
<dbReference type="EMBL" id="WIUZ02000007">
    <property type="protein sequence ID" value="KAF9785495.1"/>
    <property type="molecule type" value="Genomic_DNA"/>
</dbReference>
<dbReference type="InterPro" id="IPR017970">
    <property type="entry name" value="Homeobox_CS"/>
</dbReference>
<feature type="compositionally biased region" description="Polar residues" evidence="6">
    <location>
        <begin position="1"/>
        <end position="18"/>
    </location>
</feature>
<feature type="region of interest" description="Disordered" evidence="6">
    <location>
        <begin position="81"/>
        <end position="187"/>
    </location>
</feature>
<dbReference type="Proteomes" id="UP000736335">
    <property type="component" value="Unassembled WGS sequence"/>
</dbReference>
<dbReference type="GO" id="GO:0005634">
    <property type="term" value="C:nucleus"/>
    <property type="evidence" value="ECO:0007669"/>
    <property type="project" value="UniProtKB-SubCell"/>
</dbReference>
<keyword evidence="1 4" id="KW-0238">DNA-binding</keyword>
<dbReference type="InterPro" id="IPR051000">
    <property type="entry name" value="Homeobox_DNA-bind_prot"/>
</dbReference>
<feature type="region of interest" description="Disordered" evidence="6">
    <location>
        <begin position="219"/>
        <end position="314"/>
    </location>
</feature>